<protein>
    <submittedName>
        <fullName evidence="1">Uncharacterized protein</fullName>
    </submittedName>
</protein>
<organism evidence="1 2">
    <name type="scientific">Armillaria ostoyae</name>
    <name type="common">Armillaria root rot fungus</name>
    <dbReference type="NCBI Taxonomy" id="47428"/>
    <lineage>
        <taxon>Eukaryota</taxon>
        <taxon>Fungi</taxon>
        <taxon>Dikarya</taxon>
        <taxon>Basidiomycota</taxon>
        <taxon>Agaricomycotina</taxon>
        <taxon>Agaricomycetes</taxon>
        <taxon>Agaricomycetidae</taxon>
        <taxon>Agaricales</taxon>
        <taxon>Marasmiineae</taxon>
        <taxon>Physalacriaceae</taxon>
        <taxon>Armillaria</taxon>
    </lineage>
</organism>
<gene>
    <name evidence="1" type="ORF">ARMOST_10052</name>
</gene>
<keyword evidence="2" id="KW-1185">Reference proteome</keyword>
<proteinExistence type="predicted"/>
<reference evidence="2" key="1">
    <citation type="journal article" date="2017" name="Nat. Ecol. Evol.">
        <title>Genome expansion and lineage-specific genetic innovations in the forest pathogenic fungi Armillaria.</title>
        <authorList>
            <person name="Sipos G."/>
            <person name="Prasanna A.N."/>
            <person name="Walter M.C."/>
            <person name="O'Connor E."/>
            <person name="Balint B."/>
            <person name="Krizsan K."/>
            <person name="Kiss B."/>
            <person name="Hess J."/>
            <person name="Varga T."/>
            <person name="Slot J."/>
            <person name="Riley R."/>
            <person name="Boka B."/>
            <person name="Rigling D."/>
            <person name="Barry K."/>
            <person name="Lee J."/>
            <person name="Mihaltcheva S."/>
            <person name="LaButti K."/>
            <person name="Lipzen A."/>
            <person name="Waldron R."/>
            <person name="Moloney N.M."/>
            <person name="Sperisen C."/>
            <person name="Kredics L."/>
            <person name="Vagvoelgyi C."/>
            <person name="Patrignani A."/>
            <person name="Fitzpatrick D."/>
            <person name="Nagy I."/>
            <person name="Doyle S."/>
            <person name="Anderson J.B."/>
            <person name="Grigoriev I.V."/>
            <person name="Gueldener U."/>
            <person name="Muensterkoetter M."/>
            <person name="Nagy L.G."/>
        </authorList>
    </citation>
    <scope>NUCLEOTIDE SEQUENCE [LARGE SCALE GENOMIC DNA]</scope>
    <source>
        <strain evidence="2">C18/9</strain>
    </source>
</reference>
<accession>A0A284RDB4</accession>
<dbReference type="Proteomes" id="UP000219338">
    <property type="component" value="Unassembled WGS sequence"/>
</dbReference>
<name>A0A284RDB4_ARMOS</name>
<evidence type="ECO:0000313" key="1">
    <source>
        <dbReference type="EMBL" id="SJL06710.1"/>
    </source>
</evidence>
<sequence>MPIPKDIILDMGSIALSPLSQAVMLCGFNSNKLQNPPKIIKYLSCSTEIMLRALVDARKNYDINSPIRFSSSSLTFIDQHASFECLISEKECAAEWKQALLEWKRALSETGYVLSERGWAASELRLDWAASELDLAVSES</sequence>
<evidence type="ECO:0000313" key="2">
    <source>
        <dbReference type="Proteomes" id="UP000219338"/>
    </source>
</evidence>
<dbReference type="EMBL" id="FUEG01000007">
    <property type="protein sequence ID" value="SJL06710.1"/>
    <property type="molecule type" value="Genomic_DNA"/>
</dbReference>
<dbReference type="AlphaFoldDB" id="A0A284RDB4"/>